<evidence type="ECO:0000313" key="3">
    <source>
        <dbReference type="EMBL" id="EFN66633.1"/>
    </source>
</evidence>
<keyword evidence="2" id="KW-1133">Transmembrane helix</keyword>
<accession>E2AIV4</accession>
<feature type="transmembrane region" description="Helical" evidence="2">
    <location>
        <begin position="31"/>
        <end position="54"/>
    </location>
</feature>
<organism evidence="4">
    <name type="scientific">Camponotus floridanus</name>
    <name type="common">Florida carpenter ant</name>
    <dbReference type="NCBI Taxonomy" id="104421"/>
    <lineage>
        <taxon>Eukaryota</taxon>
        <taxon>Metazoa</taxon>
        <taxon>Ecdysozoa</taxon>
        <taxon>Arthropoda</taxon>
        <taxon>Hexapoda</taxon>
        <taxon>Insecta</taxon>
        <taxon>Pterygota</taxon>
        <taxon>Neoptera</taxon>
        <taxon>Endopterygota</taxon>
        <taxon>Hymenoptera</taxon>
        <taxon>Apocrita</taxon>
        <taxon>Aculeata</taxon>
        <taxon>Formicoidea</taxon>
        <taxon>Formicidae</taxon>
        <taxon>Formicinae</taxon>
        <taxon>Camponotus</taxon>
    </lineage>
</organism>
<dbReference type="Proteomes" id="UP000000311">
    <property type="component" value="Unassembled WGS sequence"/>
</dbReference>
<dbReference type="PANTHER" id="PTHR15071">
    <property type="entry name" value="MANNOSE-6-PHOSPHATE RECEPTOR FAMILY MEMBER"/>
    <property type="match status" value="1"/>
</dbReference>
<dbReference type="STRING" id="104421.E2AIV4"/>
<evidence type="ECO:0000313" key="4">
    <source>
        <dbReference type="Proteomes" id="UP000000311"/>
    </source>
</evidence>
<evidence type="ECO:0000256" key="1">
    <source>
        <dbReference type="ARBA" id="ARBA00023180"/>
    </source>
</evidence>
<dbReference type="PANTHER" id="PTHR15071:SF0">
    <property type="entry name" value="MANNOSE 6-PHOSPHATE RECEPTOR-LIKE PROTEIN 1"/>
    <property type="match status" value="1"/>
</dbReference>
<dbReference type="GO" id="GO:0000139">
    <property type="term" value="C:Golgi membrane"/>
    <property type="evidence" value="ECO:0007669"/>
    <property type="project" value="UniProtKB-SubCell"/>
</dbReference>
<keyword evidence="2" id="KW-0812">Transmembrane</keyword>
<dbReference type="OrthoDB" id="29460at2759"/>
<feature type="transmembrane region" description="Helical" evidence="2">
    <location>
        <begin position="69"/>
        <end position="88"/>
    </location>
</feature>
<dbReference type="EMBL" id="GL439905">
    <property type="protein sequence ID" value="EFN66633.1"/>
    <property type="molecule type" value="Genomic_DNA"/>
</dbReference>
<protein>
    <submittedName>
        <fullName evidence="3">Cation-dependent mannose-6-phosphate receptor</fullName>
    </submittedName>
</protein>
<proteinExistence type="predicted"/>
<keyword evidence="1" id="KW-0325">Glycoprotein</keyword>
<dbReference type="AlphaFoldDB" id="E2AIV4"/>
<dbReference type="InterPro" id="IPR028927">
    <property type="entry name" value="Man-6-P_rcpt"/>
</dbReference>
<dbReference type="Pfam" id="PF02157">
    <property type="entry name" value="Man-6-P_recep"/>
    <property type="match status" value="1"/>
</dbReference>
<evidence type="ECO:0000256" key="2">
    <source>
        <dbReference type="SAM" id="Phobius"/>
    </source>
</evidence>
<gene>
    <name evidence="3" type="ORF">EAG_15668</name>
</gene>
<sequence length="90" mass="10193">MDVKNRTKDYPLVLISPYGCKESYKGLSTGSVLLILFFTVTGIYFIGGIVTLRILRGATGWEMLPNHDFWSNLPLLVRVSSIIVIFLVKW</sequence>
<keyword evidence="4" id="KW-1185">Reference proteome</keyword>
<dbReference type="GO" id="GO:0005802">
    <property type="term" value="C:trans-Golgi network"/>
    <property type="evidence" value="ECO:0007669"/>
    <property type="project" value="TreeGrafter"/>
</dbReference>
<keyword evidence="3" id="KW-0675">Receptor</keyword>
<dbReference type="InParanoid" id="E2AIV4"/>
<keyword evidence="2" id="KW-0472">Membrane</keyword>
<name>E2AIV4_CAMFO</name>
<reference evidence="3 4" key="1">
    <citation type="journal article" date="2010" name="Science">
        <title>Genomic comparison of the ants Camponotus floridanus and Harpegnathos saltator.</title>
        <authorList>
            <person name="Bonasio R."/>
            <person name="Zhang G."/>
            <person name="Ye C."/>
            <person name="Mutti N.S."/>
            <person name="Fang X."/>
            <person name="Qin N."/>
            <person name="Donahue G."/>
            <person name="Yang P."/>
            <person name="Li Q."/>
            <person name="Li C."/>
            <person name="Zhang P."/>
            <person name="Huang Z."/>
            <person name="Berger S.L."/>
            <person name="Reinberg D."/>
            <person name="Wang J."/>
            <person name="Liebig J."/>
        </authorList>
    </citation>
    <scope>NUCLEOTIDE SEQUENCE [LARGE SCALE GENOMIC DNA]</scope>
    <source>
        <strain evidence="4">C129</strain>
    </source>
</reference>